<proteinExistence type="predicted"/>
<reference evidence="2" key="1">
    <citation type="submission" date="2020-07" db="EMBL/GenBank/DDBJ databases">
        <title>Multicomponent nature underlies the extraordinary mechanical properties of spider dragline silk.</title>
        <authorList>
            <person name="Kono N."/>
            <person name="Nakamura H."/>
            <person name="Mori M."/>
            <person name="Yoshida Y."/>
            <person name="Ohtoshi R."/>
            <person name="Malay A.D."/>
            <person name="Moran D.A.P."/>
            <person name="Tomita M."/>
            <person name="Numata K."/>
            <person name="Arakawa K."/>
        </authorList>
    </citation>
    <scope>NUCLEOTIDE SEQUENCE</scope>
</reference>
<evidence type="ECO:0000313" key="3">
    <source>
        <dbReference type="Proteomes" id="UP000887116"/>
    </source>
</evidence>
<organism evidence="2 3">
    <name type="scientific">Trichonephila clavata</name>
    <name type="common">Joro spider</name>
    <name type="synonym">Nephila clavata</name>
    <dbReference type="NCBI Taxonomy" id="2740835"/>
    <lineage>
        <taxon>Eukaryota</taxon>
        <taxon>Metazoa</taxon>
        <taxon>Ecdysozoa</taxon>
        <taxon>Arthropoda</taxon>
        <taxon>Chelicerata</taxon>
        <taxon>Arachnida</taxon>
        <taxon>Araneae</taxon>
        <taxon>Araneomorphae</taxon>
        <taxon>Entelegynae</taxon>
        <taxon>Araneoidea</taxon>
        <taxon>Nephilidae</taxon>
        <taxon>Trichonephila</taxon>
    </lineage>
</organism>
<protein>
    <submittedName>
        <fullName evidence="2">Uncharacterized protein</fullName>
    </submittedName>
</protein>
<sequence length="114" mass="13020">MEDKNLSNAYSSAKESEENKKFKNSESFSFVHTNATENFQIEFPPNENVATGEYASLNTPPRYSPTMEDIFIKTQAIDTSELDPFIQWQDFFDFGQSNLPINYIDSNGVSTELK</sequence>
<name>A0A8X6H9J2_TRICU</name>
<dbReference type="Proteomes" id="UP000887116">
    <property type="component" value="Unassembled WGS sequence"/>
</dbReference>
<evidence type="ECO:0000256" key="1">
    <source>
        <dbReference type="SAM" id="MobiDB-lite"/>
    </source>
</evidence>
<gene>
    <name evidence="2" type="ORF">TNCT_245351</name>
</gene>
<comment type="caution">
    <text evidence="2">The sequence shown here is derived from an EMBL/GenBank/DDBJ whole genome shotgun (WGS) entry which is preliminary data.</text>
</comment>
<feature type="compositionally biased region" description="Basic and acidic residues" evidence="1">
    <location>
        <begin position="14"/>
        <end position="23"/>
    </location>
</feature>
<feature type="region of interest" description="Disordered" evidence="1">
    <location>
        <begin position="1"/>
        <end position="23"/>
    </location>
</feature>
<accession>A0A8X6H9J2</accession>
<keyword evidence="3" id="KW-1185">Reference proteome</keyword>
<dbReference type="EMBL" id="BMAO01027727">
    <property type="protein sequence ID" value="GFR19274.1"/>
    <property type="molecule type" value="Genomic_DNA"/>
</dbReference>
<evidence type="ECO:0000313" key="2">
    <source>
        <dbReference type="EMBL" id="GFR19274.1"/>
    </source>
</evidence>
<dbReference type="AlphaFoldDB" id="A0A8X6H9J2"/>